<keyword evidence="3" id="KW-0004">4Fe-4S</keyword>
<evidence type="ECO:0000313" key="11">
    <source>
        <dbReference type="EMBL" id="QWE51015.1"/>
    </source>
</evidence>
<dbReference type="PANTHER" id="PTHR43105">
    <property type="entry name" value="RESPIRATORY NITRATE REDUCTASE"/>
    <property type="match status" value="1"/>
</dbReference>
<evidence type="ECO:0000256" key="1">
    <source>
        <dbReference type="ARBA" id="ARBA00001966"/>
    </source>
</evidence>
<dbReference type="Pfam" id="PF13510">
    <property type="entry name" value="Fer2_4"/>
    <property type="match status" value="1"/>
</dbReference>
<comment type="cofactor">
    <cofactor evidence="9">
        <name>[2Fe-2S] cluster</name>
        <dbReference type="ChEBI" id="CHEBI:190135"/>
    </cofactor>
</comment>
<proteinExistence type="inferred from homology"/>
<dbReference type="InterPro" id="IPR016214">
    <property type="entry name" value="NAD-red_Hydgase_HoxS_gsu"/>
</dbReference>
<dbReference type="PROSITE" id="PS00641">
    <property type="entry name" value="COMPLEX1_75K_1"/>
    <property type="match status" value="1"/>
</dbReference>
<evidence type="ECO:0000256" key="7">
    <source>
        <dbReference type="ARBA" id="ARBA00023014"/>
    </source>
</evidence>
<protein>
    <submittedName>
        <fullName evidence="11">Nad11</fullName>
    </submittedName>
</protein>
<comment type="cofactor">
    <cofactor evidence="1">
        <name>[4Fe-4S] cluster</name>
        <dbReference type="ChEBI" id="CHEBI:49883"/>
    </cofactor>
</comment>
<dbReference type="GO" id="GO:0016020">
    <property type="term" value="C:membrane"/>
    <property type="evidence" value="ECO:0007669"/>
    <property type="project" value="InterPro"/>
</dbReference>
<keyword evidence="11" id="KW-0496">Mitochondrion</keyword>
<dbReference type="GO" id="GO:0016491">
    <property type="term" value="F:oxidoreductase activity"/>
    <property type="evidence" value="ECO:0007669"/>
    <property type="project" value="InterPro"/>
</dbReference>
<evidence type="ECO:0000259" key="10">
    <source>
        <dbReference type="PROSITE" id="PS51839"/>
    </source>
</evidence>
<evidence type="ECO:0000256" key="4">
    <source>
        <dbReference type="ARBA" id="ARBA00022723"/>
    </source>
</evidence>
<comment type="similarity">
    <text evidence="2">Belongs to the complex I 75 kDa subunit family.</text>
</comment>
<evidence type="ECO:0000256" key="9">
    <source>
        <dbReference type="ARBA" id="ARBA00034078"/>
    </source>
</evidence>
<dbReference type="PROSITE" id="PS00642">
    <property type="entry name" value="COMPLEX1_75K_2"/>
    <property type="match status" value="1"/>
</dbReference>
<dbReference type="InterPro" id="IPR036010">
    <property type="entry name" value="2Fe-2S_ferredoxin-like_sf"/>
</dbReference>
<name>A0A8E8U4G1_9PHAE</name>
<evidence type="ECO:0000256" key="8">
    <source>
        <dbReference type="ARBA" id="ARBA00023027"/>
    </source>
</evidence>
<dbReference type="CDD" id="cd00207">
    <property type="entry name" value="fer2"/>
    <property type="match status" value="1"/>
</dbReference>
<dbReference type="GO" id="GO:0008137">
    <property type="term" value="F:NADH dehydrogenase (ubiquinone) activity"/>
    <property type="evidence" value="ECO:0007669"/>
    <property type="project" value="InterPro"/>
</dbReference>
<dbReference type="Pfam" id="PF22117">
    <property type="entry name" value="Fer4_Nqo3"/>
    <property type="match status" value="1"/>
</dbReference>
<dbReference type="InterPro" id="IPR050123">
    <property type="entry name" value="Prok_molybdopt-oxidoreductase"/>
</dbReference>
<dbReference type="InterPro" id="IPR001041">
    <property type="entry name" value="2Fe-2S_ferredoxin-type"/>
</dbReference>
<evidence type="ECO:0000256" key="5">
    <source>
        <dbReference type="ARBA" id="ARBA00022967"/>
    </source>
</evidence>
<accession>A0A8E8U4G1</accession>
<feature type="domain" description="4Fe-4S His(Cys)3-ligated-type" evidence="10">
    <location>
        <begin position="78"/>
        <end position="117"/>
    </location>
</feature>
<dbReference type="SMART" id="SM00929">
    <property type="entry name" value="NADH-G_4Fe-4S_3"/>
    <property type="match status" value="1"/>
</dbReference>
<dbReference type="AlphaFoldDB" id="A0A8E8U4G1"/>
<dbReference type="GO" id="GO:0046872">
    <property type="term" value="F:metal ion binding"/>
    <property type="evidence" value="ECO:0007669"/>
    <property type="project" value="UniProtKB-KW"/>
</dbReference>
<dbReference type="PROSITE" id="PS00643">
    <property type="entry name" value="COMPLEX1_75K_3"/>
    <property type="match status" value="1"/>
</dbReference>
<reference evidence="11" key="1">
    <citation type="journal article" date="2021" name="Eur. J. Phycol.">
        <title>High-throughput sequencing of the kelp Alaria (Phaeophyceae) reveals epi-endobiotic associations, including a likely phaeophycean parasite.</title>
        <authorList>
            <person name="Bringloe T.T."/>
            <person name="Sauermann R."/>
            <person name="Krause-Jensen D."/>
            <person name="Olesen B."/>
            <person name="Klimova A."/>
            <person name="Klochkova T.A."/>
            <person name="Verbruggen H."/>
        </authorList>
    </citation>
    <scope>NUCLEOTIDE SEQUENCE</scope>
</reference>
<dbReference type="FunFam" id="3.10.20.740:FF:000001">
    <property type="entry name" value="NADH-quinone oxidoreductase subunit G"/>
    <property type="match status" value="1"/>
</dbReference>
<dbReference type="InterPro" id="IPR000283">
    <property type="entry name" value="NADH_UbQ_OxRdtase_75kDa_su_CS"/>
</dbReference>
<keyword evidence="6" id="KW-0408">Iron</keyword>
<dbReference type="Gene3D" id="3.10.20.740">
    <property type="match status" value="1"/>
</dbReference>
<evidence type="ECO:0000256" key="6">
    <source>
        <dbReference type="ARBA" id="ARBA00023004"/>
    </source>
</evidence>
<evidence type="ECO:0000256" key="2">
    <source>
        <dbReference type="ARBA" id="ARBA00005404"/>
    </source>
</evidence>
<keyword evidence="4" id="KW-0479">Metal-binding</keyword>
<keyword evidence="8" id="KW-0520">NAD</keyword>
<keyword evidence="5" id="KW-1278">Translocase</keyword>
<dbReference type="Pfam" id="PF10588">
    <property type="entry name" value="NADH-G_4Fe-4S_3"/>
    <property type="match status" value="1"/>
</dbReference>
<sequence>MISIHINEIIVWVKRGSTVIQACQAVGAIIPRFCYHDKLSIAGNCRMCLVEVNNSPKPQASCALPFLPGLRIFTTSALVRKAQEFVMELILLNHPLDCPICDQGGECELQEQSFHYGSDRGRFFFPKNSLGGALWGSFIKTVLRRCILCTRCVRYTSQIGGIDALGVSSRGSQSEITIFKGSVVKSEISGGVIDLCPVCWSSTKEIL</sequence>
<gene>
    <name evidence="11" type="primary">nad11</name>
</gene>
<geneLocation type="mitochondrion" evidence="11"/>
<dbReference type="GO" id="GO:0042773">
    <property type="term" value="P:ATP synthesis coupled electron transport"/>
    <property type="evidence" value="ECO:0007669"/>
    <property type="project" value="InterPro"/>
</dbReference>
<organism evidence="11">
    <name type="scientific">Phaeophyceae sp</name>
    <dbReference type="NCBI Taxonomy" id="2249243"/>
    <lineage>
        <taxon>Eukaryota</taxon>
        <taxon>Sar</taxon>
        <taxon>Stramenopiles</taxon>
        <taxon>Ochrophyta</taxon>
        <taxon>PX clade</taxon>
        <taxon>Phaeophyceae</taxon>
    </lineage>
</organism>
<evidence type="ECO:0000256" key="3">
    <source>
        <dbReference type="ARBA" id="ARBA00022485"/>
    </source>
</evidence>
<dbReference type="PANTHER" id="PTHR43105:SF13">
    <property type="entry name" value="NADH-UBIQUINONE OXIDOREDUCTASE 75 KDA SUBUNIT, MITOCHONDRIAL"/>
    <property type="match status" value="1"/>
</dbReference>
<dbReference type="SUPFAM" id="SSF54292">
    <property type="entry name" value="2Fe-2S ferredoxin-like"/>
    <property type="match status" value="1"/>
</dbReference>
<dbReference type="InterPro" id="IPR054351">
    <property type="entry name" value="NADH_UbQ_OxRdtase_ferredoxin"/>
</dbReference>
<dbReference type="PIRSF" id="PIRSF000309">
    <property type="entry name" value="NAD_red_hyd_HoxU"/>
    <property type="match status" value="1"/>
</dbReference>
<keyword evidence="7" id="KW-0411">Iron-sulfur</keyword>
<dbReference type="InterPro" id="IPR019574">
    <property type="entry name" value="NADH_UbQ_OxRdtase_Gsu_4Fe4S-bd"/>
</dbReference>
<dbReference type="GO" id="GO:0051539">
    <property type="term" value="F:4 iron, 4 sulfur cluster binding"/>
    <property type="evidence" value="ECO:0007669"/>
    <property type="project" value="UniProtKB-KW"/>
</dbReference>
<dbReference type="PROSITE" id="PS51839">
    <property type="entry name" value="4FE4S_HC3"/>
    <property type="match status" value="1"/>
</dbReference>
<dbReference type="EMBL" id="MT747832">
    <property type="protein sequence ID" value="QWE51015.1"/>
    <property type="molecule type" value="Genomic_DNA"/>
</dbReference>